<comment type="caution">
    <text evidence="9">The sequence shown here is derived from an EMBL/GenBank/DDBJ whole genome shotgun (WGS) entry which is preliminary data.</text>
</comment>
<evidence type="ECO:0000313" key="9">
    <source>
        <dbReference type="EMBL" id="KAK4485056.1"/>
    </source>
</evidence>
<evidence type="ECO:0000256" key="4">
    <source>
        <dbReference type="ARBA" id="ARBA00022729"/>
    </source>
</evidence>
<dbReference type="Proteomes" id="UP001291926">
    <property type="component" value="Unassembled WGS sequence"/>
</dbReference>
<dbReference type="Gene3D" id="1.10.510.10">
    <property type="entry name" value="Transferase(Phosphotransferase) domain 1"/>
    <property type="match status" value="2"/>
</dbReference>
<feature type="domain" description="Protein kinase" evidence="8">
    <location>
        <begin position="1"/>
        <end position="271"/>
    </location>
</feature>
<keyword evidence="7" id="KW-1015">Disulfide bond</keyword>
<feature type="domain" description="Protein kinase" evidence="8">
    <location>
        <begin position="399"/>
        <end position="598"/>
    </location>
</feature>
<sequence length="598" mass="66550">MSKIYDNWERLVAAVLKKEQLWKLFHEHSRSPSTTSLSSDMLETLRPVILTVCRASIAKELSCIEGSLILVDEYIDHLNLRHHLMLGEEPLPWSIRVQIALDLARGLEYLHEHTDPVYIHCNITSTNIYIDENLRAKVRTFGLTKVNKVGSASLQHGRHLGTSGYMSPELLLCGDVSPKIDVYAFGVVLFELISAKQATEGPNGLVALFEEAFSKPDQTKSLKKLVDRRLGDDYPHNFISRVAYLAKACTHENPLLRPSMRSIVVALMTWSSSAVGTLNDIGSLEENDHLGHQMSGHSCLAEEKDEDVQNLRQLGEACCSCSEGGAALDTFFMSIPGALAPLLSHQVYVSLRLCLFGSFETPSESSPLHPDTSPKLYGITVDNKVEFTYQELAEATKNFNLLYKIEQGFYGSVFYGELRGEEVAIKKMDMKASREFLTEMKVLTHAHHVNLVLLIGYCVEGSLFLVYDYIDNGNLSKHLRGKEVRSASLTTRLVGTFGYMPPEYCLNGDVSPKTDVYAFGVVLFELVSAKEAIVSPCGLVSLLDQTKSLQKLVDPRLCADYPFDSVYKIACLAKACTHENPQLRPSMRSIVVALMTLV</sequence>
<keyword evidence="2" id="KW-1003">Cell membrane</keyword>
<dbReference type="InterPro" id="IPR044812">
    <property type="entry name" value="CERK1/LYK3-like"/>
</dbReference>
<evidence type="ECO:0000256" key="5">
    <source>
        <dbReference type="ARBA" id="ARBA00022989"/>
    </source>
</evidence>
<dbReference type="SUPFAM" id="SSF56112">
    <property type="entry name" value="Protein kinase-like (PK-like)"/>
    <property type="match status" value="2"/>
</dbReference>
<keyword evidence="3" id="KW-0812">Transmembrane</keyword>
<keyword evidence="5" id="KW-1133">Transmembrane helix</keyword>
<evidence type="ECO:0000256" key="3">
    <source>
        <dbReference type="ARBA" id="ARBA00022692"/>
    </source>
</evidence>
<evidence type="ECO:0000259" key="8">
    <source>
        <dbReference type="PROSITE" id="PS50011"/>
    </source>
</evidence>
<dbReference type="PROSITE" id="PS50011">
    <property type="entry name" value="PROTEIN_KINASE_DOM"/>
    <property type="match status" value="2"/>
</dbReference>
<evidence type="ECO:0000313" key="10">
    <source>
        <dbReference type="Proteomes" id="UP001291926"/>
    </source>
</evidence>
<name>A0ABR0D717_9LAMI</name>
<evidence type="ECO:0000256" key="7">
    <source>
        <dbReference type="ARBA" id="ARBA00023157"/>
    </source>
</evidence>
<proteinExistence type="predicted"/>
<evidence type="ECO:0000256" key="2">
    <source>
        <dbReference type="ARBA" id="ARBA00022475"/>
    </source>
</evidence>
<dbReference type="InterPro" id="IPR011009">
    <property type="entry name" value="Kinase-like_dom_sf"/>
</dbReference>
<dbReference type="PANTHER" id="PTHR46204:SF2">
    <property type="entry name" value="CHITIN ELICITOR RECEPTOR KINASE 1"/>
    <property type="match status" value="1"/>
</dbReference>
<keyword evidence="6" id="KW-0472">Membrane</keyword>
<evidence type="ECO:0000256" key="6">
    <source>
        <dbReference type="ARBA" id="ARBA00023136"/>
    </source>
</evidence>
<dbReference type="Pfam" id="PF07714">
    <property type="entry name" value="PK_Tyr_Ser-Thr"/>
    <property type="match status" value="3"/>
</dbReference>
<dbReference type="InterPro" id="IPR000719">
    <property type="entry name" value="Prot_kinase_dom"/>
</dbReference>
<organism evidence="9 10">
    <name type="scientific">Penstemon davidsonii</name>
    <dbReference type="NCBI Taxonomy" id="160366"/>
    <lineage>
        <taxon>Eukaryota</taxon>
        <taxon>Viridiplantae</taxon>
        <taxon>Streptophyta</taxon>
        <taxon>Embryophyta</taxon>
        <taxon>Tracheophyta</taxon>
        <taxon>Spermatophyta</taxon>
        <taxon>Magnoliopsida</taxon>
        <taxon>eudicotyledons</taxon>
        <taxon>Gunneridae</taxon>
        <taxon>Pentapetalae</taxon>
        <taxon>asterids</taxon>
        <taxon>lamiids</taxon>
        <taxon>Lamiales</taxon>
        <taxon>Plantaginaceae</taxon>
        <taxon>Cheloneae</taxon>
        <taxon>Penstemon</taxon>
    </lineage>
</organism>
<keyword evidence="4" id="KW-0732">Signal</keyword>
<comment type="subcellular location">
    <subcellularLocation>
        <location evidence="1">Cell membrane</location>
        <topology evidence="1">Single-pass membrane protein</topology>
    </subcellularLocation>
</comment>
<protein>
    <recommendedName>
        <fullName evidence="8">Protein kinase domain-containing protein</fullName>
    </recommendedName>
</protein>
<evidence type="ECO:0000256" key="1">
    <source>
        <dbReference type="ARBA" id="ARBA00004162"/>
    </source>
</evidence>
<accession>A0ABR0D717</accession>
<dbReference type="Gene3D" id="3.30.200.20">
    <property type="entry name" value="Phosphorylase Kinase, domain 1"/>
    <property type="match status" value="1"/>
</dbReference>
<dbReference type="EMBL" id="JAYDYQ010002533">
    <property type="protein sequence ID" value="KAK4485056.1"/>
    <property type="molecule type" value="Genomic_DNA"/>
</dbReference>
<dbReference type="PANTHER" id="PTHR46204">
    <property type="entry name" value="CHITIN ELICITOR RECEPTOR KINASE 1-RELATED"/>
    <property type="match status" value="1"/>
</dbReference>
<reference evidence="9 10" key="1">
    <citation type="journal article" date="2023" name="bioRxiv">
        <title>Genome report: Whole genome sequence and annotation of Penstemon davidsonii.</title>
        <authorList>
            <person name="Ostevik K.L."/>
            <person name="Alabady M."/>
            <person name="Zhang M."/>
            <person name="Rausher M.D."/>
        </authorList>
    </citation>
    <scope>NUCLEOTIDE SEQUENCE [LARGE SCALE GENOMIC DNA]</scope>
    <source>
        <strain evidence="9">DNT005</strain>
        <tissue evidence="9">Whole leaf</tissue>
    </source>
</reference>
<gene>
    <name evidence="9" type="ORF">RD792_007664</name>
</gene>
<dbReference type="InterPro" id="IPR001245">
    <property type="entry name" value="Ser-Thr/Tyr_kinase_cat_dom"/>
</dbReference>
<keyword evidence="10" id="KW-1185">Reference proteome</keyword>